<dbReference type="CDD" id="cd18673">
    <property type="entry name" value="PIN_XRN1-2-like"/>
    <property type="match status" value="1"/>
</dbReference>
<evidence type="ECO:0000256" key="11">
    <source>
        <dbReference type="ARBA" id="ARBA00038299"/>
    </source>
</evidence>
<feature type="compositionally biased region" description="Polar residues" evidence="13">
    <location>
        <begin position="1460"/>
        <end position="1481"/>
    </location>
</feature>
<evidence type="ECO:0000259" key="15">
    <source>
        <dbReference type="Pfam" id="PF17846"/>
    </source>
</evidence>
<dbReference type="Pfam" id="PF18332">
    <property type="entry name" value="XRN1_D1"/>
    <property type="match status" value="1"/>
</dbReference>
<feature type="domain" description="Xrn1 helical" evidence="15">
    <location>
        <begin position="271"/>
        <end position="596"/>
    </location>
</feature>
<dbReference type="GO" id="GO:0016075">
    <property type="term" value="P:rRNA catabolic process"/>
    <property type="evidence" value="ECO:0007669"/>
    <property type="project" value="TreeGrafter"/>
</dbReference>
<evidence type="ECO:0000256" key="4">
    <source>
        <dbReference type="ARBA" id="ARBA00022664"/>
    </source>
</evidence>
<evidence type="ECO:0000259" key="14">
    <source>
        <dbReference type="Pfam" id="PF03159"/>
    </source>
</evidence>
<comment type="caution">
    <text evidence="19">The sequence shown here is derived from an EMBL/GenBank/DDBJ whole genome shotgun (WGS) entry which is preliminary data.</text>
</comment>
<dbReference type="Gene3D" id="3.40.50.12390">
    <property type="match status" value="1"/>
</dbReference>
<comment type="subcellular location">
    <subcellularLocation>
        <location evidence="12">Cytoplasm</location>
    </subcellularLocation>
    <subcellularLocation>
        <location evidence="1">Nucleus</location>
    </subcellularLocation>
</comment>
<evidence type="ECO:0000256" key="2">
    <source>
        <dbReference type="ARBA" id="ARBA00022472"/>
    </source>
</evidence>
<dbReference type="Gene3D" id="2.30.30.750">
    <property type="match status" value="1"/>
</dbReference>
<dbReference type="InterPro" id="IPR040992">
    <property type="entry name" value="XRN1_D1"/>
</dbReference>
<keyword evidence="12" id="KW-0963">Cytoplasm</keyword>
<gene>
    <name evidence="19" type="ORF">PVAND_009799</name>
</gene>
<dbReference type="EC" id="3.1.13.-" evidence="12"/>
<dbReference type="OrthoDB" id="372487at2759"/>
<keyword evidence="7 12" id="KW-0269">Exonuclease</keyword>
<dbReference type="GO" id="GO:0006397">
    <property type="term" value="P:mRNA processing"/>
    <property type="evidence" value="ECO:0007669"/>
    <property type="project" value="UniProtKB-KW"/>
</dbReference>
<name>A0A9J6CDM4_POLVA</name>
<evidence type="ECO:0000256" key="1">
    <source>
        <dbReference type="ARBA" id="ARBA00004123"/>
    </source>
</evidence>
<feature type="compositionally biased region" description="Polar residues" evidence="13">
    <location>
        <begin position="1501"/>
        <end position="1522"/>
    </location>
</feature>
<evidence type="ECO:0000256" key="9">
    <source>
        <dbReference type="ARBA" id="ARBA00023163"/>
    </source>
</evidence>
<evidence type="ECO:0000256" key="10">
    <source>
        <dbReference type="ARBA" id="ARBA00023242"/>
    </source>
</evidence>
<dbReference type="InterPro" id="IPR047008">
    <property type="entry name" value="XRN1_SH3_sf"/>
</dbReference>
<dbReference type="GO" id="GO:0000956">
    <property type="term" value="P:nuclear-transcribed mRNA catabolic process"/>
    <property type="evidence" value="ECO:0007669"/>
    <property type="project" value="InterPro"/>
</dbReference>
<feature type="domain" description="5'-3' exoribonuclease 1 D1" evidence="17">
    <location>
        <begin position="650"/>
        <end position="814"/>
    </location>
</feature>
<comment type="similarity">
    <text evidence="11 12">Belongs to the 5'-3' exonuclease family.</text>
</comment>
<dbReference type="Pfam" id="PF17846">
    <property type="entry name" value="XRN_M"/>
    <property type="match status" value="1"/>
</dbReference>
<dbReference type="InterPro" id="IPR041412">
    <property type="entry name" value="Xrn1_helical"/>
</dbReference>
<dbReference type="InterPro" id="IPR041385">
    <property type="entry name" value="SH3_12"/>
</dbReference>
<dbReference type="GO" id="GO:0005634">
    <property type="term" value="C:nucleus"/>
    <property type="evidence" value="ECO:0007669"/>
    <property type="project" value="UniProtKB-SubCell"/>
</dbReference>
<reference evidence="19" key="1">
    <citation type="submission" date="2021-03" db="EMBL/GenBank/DDBJ databases">
        <title>Chromosome level genome of the anhydrobiotic midge Polypedilum vanderplanki.</title>
        <authorList>
            <person name="Yoshida Y."/>
            <person name="Kikawada T."/>
            <person name="Gusev O."/>
        </authorList>
    </citation>
    <scope>NUCLEOTIDE SEQUENCE</scope>
    <source>
        <strain evidence="19">NIAS01</strain>
        <tissue evidence="19">Whole body or cell culture</tissue>
    </source>
</reference>
<feature type="domain" description="Exoribonuclease Xrn1 D2/D3" evidence="18">
    <location>
        <begin position="824"/>
        <end position="1050"/>
    </location>
</feature>
<dbReference type="GO" id="GO:0006364">
    <property type="term" value="P:rRNA processing"/>
    <property type="evidence" value="ECO:0007669"/>
    <property type="project" value="UniProtKB-KW"/>
</dbReference>
<keyword evidence="12" id="KW-0694">RNA-binding</keyword>
<dbReference type="FunFam" id="3.40.50.12390:FF:000004">
    <property type="entry name" value="5'-3' exoribonuclease 1"/>
    <property type="match status" value="1"/>
</dbReference>
<accession>A0A9J6CDM4</accession>
<evidence type="ECO:0000313" key="19">
    <source>
        <dbReference type="EMBL" id="KAG5680281.1"/>
    </source>
</evidence>
<evidence type="ECO:0000256" key="5">
    <source>
        <dbReference type="ARBA" id="ARBA00022722"/>
    </source>
</evidence>
<dbReference type="Proteomes" id="UP001107558">
    <property type="component" value="Chromosome 1"/>
</dbReference>
<dbReference type="InterPro" id="IPR016494">
    <property type="entry name" value="5_3_exoribonuclease_1"/>
</dbReference>
<feature type="compositionally biased region" description="Basic and acidic residues" evidence="13">
    <location>
        <begin position="1523"/>
        <end position="1533"/>
    </location>
</feature>
<evidence type="ECO:0000313" key="20">
    <source>
        <dbReference type="Proteomes" id="UP001107558"/>
    </source>
</evidence>
<dbReference type="GO" id="GO:0006353">
    <property type="term" value="P:DNA-templated transcription termination"/>
    <property type="evidence" value="ECO:0007669"/>
    <property type="project" value="UniProtKB-KW"/>
</dbReference>
<evidence type="ECO:0000256" key="13">
    <source>
        <dbReference type="SAM" id="MobiDB-lite"/>
    </source>
</evidence>
<dbReference type="Pfam" id="PF18129">
    <property type="entry name" value="SH3_12"/>
    <property type="match status" value="1"/>
</dbReference>
<dbReference type="InterPro" id="IPR027073">
    <property type="entry name" value="5_3_exoribonuclease"/>
</dbReference>
<evidence type="ECO:0000256" key="12">
    <source>
        <dbReference type="PIRNR" id="PIRNR006743"/>
    </source>
</evidence>
<evidence type="ECO:0000259" key="17">
    <source>
        <dbReference type="Pfam" id="PF18332"/>
    </source>
</evidence>
<keyword evidence="2" id="KW-0806">Transcription termination</keyword>
<evidence type="ECO:0000256" key="8">
    <source>
        <dbReference type="ARBA" id="ARBA00023015"/>
    </source>
</evidence>
<feature type="compositionally biased region" description="Basic and acidic residues" evidence="13">
    <location>
        <begin position="1542"/>
        <end position="1551"/>
    </location>
</feature>
<dbReference type="FunFam" id="3.40.50.12390:FF:000005">
    <property type="entry name" value="5'-3' exoribonuclease 2"/>
    <property type="match status" value="1"/>
</dbReference>
<dbReference type="Pfam" id="PF03159">
    <property type="entry name" value="XRN_N"/>
    <property type="match status" value="1"/>
</dbReference>
<dbReference type="GO" id="GO:0004534">
    <property type="term" value="F:5'-3' RNA exonuclease activity"/>
    <property type="evidence" value="ECO:0007669"/>
    <property type="project" value="TreeGrafter"/>
</dbReference>
<keyword evidence="4" id="KW-0507">mRNA processing</keyword>
<feature type="domain" description="Xrn1 N-terminal" evidence="14">
    <location>
        <begin position="1"/>
        <end position="227"/>
    </location>
</feature>
<proteinExistence type="inferred from homology"/>
<keyword evidence="6 12" id="KW-0378">Hydrolase</keyword>
<dbReference type="EMBL" id="JADBJN010000001">
    <property type="protein sequence ID" value="KAG5680281.1"/>
    <property type="molecule type" value="Genomic_DNA"/>
</dbReference>
<dbReference type="InterPro" id="IPR004859">
    <property type="entry name" value="Xrn1_N"/>
</dbReference>
<feature type="compositionally biased region" description="Basic and acidic residues" evidence="13">
    <location>
        <begin position="104"/>
        <end position="119"/>
    </location>
</feature>
<keyword evidence="9" id="KW-0804">Transcription</keyword>
<feature type="domain" description="5'-3' exoribonuclease 1 SH3-like" evidence="16">
    <location>
        <begin position="1078"/>
        <end position="1133"/>
    </location>
</feature>
<keyword evidence="3" id="KW-0698">rRNA processing</keyword>
<dbReference type="Gene3D" id="2.170.260.40">
    <property type="match status" value="1"/>
</dbReference>
<keyword evidence="10" id="KW-0539">Nucleus</keyword>
<evidence type="ECO:0000256" key="6">
    <source>
        <dbReference type="ARBA" id="ARBA00022801"/>
    </source>
</evidence>
<organism evidence="19 20">
    <name type="scientific">Polypedilum vanderplanki</name>
    <name type="common">Sleeping chironomid midge</name>
    <dbReference type="NCBI Taxonomy" id="319348"/>
    <lineage>
        <taxon>Eukaryota</taxon>
        <taxon>Metazoa</taxon>
        <taxon>Ecdysozoa</taxon>
        <taxon>Arthropoda</taxon>
        <taxon>Hexapoda</taxon>
        <taxon>Insecta</taxon>
        <taxon>Pterygota</taxon>
        <taxon>Neoptera</taxon>
        <taxon>Endopterygota</taxon>
        <taxon>Diptera</taxon>
        <taxon>Nematocera</taxon>
        <taxon>Chironomoidea</taxon>
        <taxon>Chironomidae</taxon>
        <taxon>Chironominae</taxon>
        <taxon>Polypedilum</taxon>
        <taxon>Polypedilum</taxon>
    </lineage>
</organism>
<dbReference type="PANTHER" id="PTHR12341">
    <property type="entry name" value="5'-&gt;3' EXORIBONUCLEASE"/>
    <property type="match status" value="1"/>
</dbReference>
<dbReference type="InterPro" id="IPR047007">
    <property type="entry name" value="XRN1_D1_sf"/>
</dbReference>
<dbReference type="InterPro" id="IPR041106">
    <property type="entry name" value="XRN1_D2_D3"/>
</dbReference>
<keyword evidence="20" id="KW-1185">Reference proteome</keyword>
<dbReference type="Pfam" id="PF18334">
    <property type="entry name" value="XRN1_D2_D3"/>
    <property type="match status" value="1"/>
</dbReference>
<dbReference type="GO" id="GO:0005737">
    <property type="term" value="C:cytoplasm"/>
    <property type="evidence" value="ECO:0007669"/>
    <property type="project" value="UniProtKB-SubCell"/>
</dbReference>
<evidence type="ECO:0000259" key="16">
    <source>
        <dbReference type="Pfam" id="PF18129"/>
    </source>
</evidence>
<dbReference type="PANTHER" id="PTHR12341:SF7">
    <property type="entry name" value="5'-3' EXORIBONUCLEASE 1"/>
    <property type="match status" value="1"/>
</dbReference>
<keyword evidence="5 12" id="KW-0540">Nuclease</keyword>
<dbReference type="GO" id="GO:0003723">
    <property type="term" value="F:RNA binding"/>
    <property type="evidence" value="ECO:0007669"/>
    <property type="project" value="UniProtKB-KW"/>
</dbReference>
<dbReference type="Gene3D" id="1.25.40.1050">
    <property type="match status" value="1"/>
</dbReference>
<dbReference type="PIRSF" id="PIRSF006743">
    <property type="entry name" value="Exonuclease_Xnr1"/>
    <property type="match status" value="1"/>
</dbReference>
<feature type="region of interest" description="Disordered" evidence="13">
    <location>
        <begin position="1460"/>
        <end position="1571"/>
    </location>
</feature>
<keyword evidence="8" id="KW-0805">Transcription regulation</keyword>
<evidence type="ECO:0000256" key="3">
    <source>
        <dbReference type="ARBA" id="ARBA00022552"/>
    </source>
</evidence>
<feature type="region of interest" description="Disordered" evidence="13">
    <location>
        <begin position="99"/>
        <end position="119"/>
    </location>
</feature>
<evidence type="ECO:0000256" key="7">
    <source>
        <dbReference type="ARBA" id="ARBA00022839"/>
    </source>
</evidence>
<evidence type="ECO:0000259" key="18">
    <source>
        <dbReference type="Pfam" id="PF18334"/>
    </source>
</evidence>
<protein>
    <recommendedName>
        <fullName evidence="12">5'-3' exoribonuclease 1</fullName>
        <ecNumber evidence="12">3.1.13.-</ecNumber>
    </recommendedName>
</protein>
<sequence length="1571" mass="181631">MGVPKFFRYISERYPCLSELVRENQVPEFDNLYLDMNGIIHACSHPNDNDVHFRITEEQIFKDIFFYLETLFNMIKPQKLFFLAVDGVAPRAKMNQQRGRRFRSAKEAEIQEEKAREKGEVLPEEARFDSNCITPGTPFMCRLDKALRYFIQHKISTSKSWQNCKIILSGHQTPGEGEHKIMEYIRYLKAQKKFDPNTRHCLYGLDADLIMLGLCTHERHFSLLREEVKFGKKSNKAVSVSQQRFFLLHLSLLREYLEQEFIALKDNLKFQFDIEKIIDDWVLMGFLVGNDFIPNIPNLHINTNALPILYQAYIKTLPNLDGYINEGGKLNLKRLQAYLENLADFDRENFSAQYDDLKFLETKHQSGFNNRNDDTFGGNKELMDMVKATEFEFDSPDEDNEVFEENKDESSDSDLDDDAIYEKEFYQHRRDYYVNKMKYQEMTPEVLVEQAQCYVTALQWTLHYYYHGVKSWSYYYPHHYAPFISDVKNFKDFIPKFELGKPFLPFQQLMSVLPAGSRDHVPECYKQLMTNPESELIEFYPTNFETDLNGKKQDWEAVVLIPFIDEEKLLRTLKKYDNELTSDEKERNVHGPMFVYTYSSVSQGSLAGPLNFPSIGNLLCKEQKVYREEIQIPEDKLVLGPSKGALQHIYYAGFPTMKHLNYKSEFKVQHVRVFDQPSRGENMIIILEPSNYPEKPIEIIVKEMMSKTVHVGWPHLVEAKIVRITDKDNTFFSDGSSDKTNPQKWKIEVQSIKEHHINRMGIDIGEVTKIVHVLRQTGEEYKFDPKLRIYRCFKTYSKIETAYALQTVVTNIKAYRQKMKEELPLYEAFKSGTEVFMLGDRYYGSKGEVMDTTCFEKSGRVKVLLTVHEEPKFEGIWKMHQTSQDSYLNTYQAASRLSISDNVFNRITGSVLVIAGIKRQIAEGTSKMNIGLQLKFNKQNEELTGYTKKERVWLYSEKTVNLVQEYYCKFPQIFEVMERRSSNSNNDVYFESDFFEKTDGEDCLHNLMKWLNQLPHNKAERRTIGTEAVEKDVIEEVKKQVIEANKLPMKRSTVQVKPHLLYVPSLSKMTSKSPDDKADFQLFDRVVVIRDTDQYSIGARGTVIGINRVKDLNPVRQDCINKEDIYCLVLLDESKQNNGVVRIPQENLINISYGLTKDGVERIASTRNQPLAQIGKEEPVKNAELPKLTESYSSMLQNSNKNQKKGPNTSQAFLDFWNAAKNKTTSAAAVAKINNTTVVASASVSILPNNTNQLTEEEEAIAKSLDSQKKLNEAINKKMSELTVNKKNSPTPNEQSVPMMMIPPTKLPTPPIEWLNGEAKNSSFTEVKPFTIVDAPKSSFPTSFGENPTPRPKIELPTPPVQHSMHFYGNQQQIRPHPFPAMHSQKFQQHGHHPSHHMMHPMHIRHQFPGGFKPHNMNSPIGPFFANNHHQQQQQRHHNPQPRFFHNNNIFRQTMKFRQPLSQQVQTPHSAPILSSNSQGNPFIPLQAARKSSKGKEEPTRSASTTLPDKEVSSTTPQQSQNIEKKSEEKQDFETPQAAVVLEEKKDEQKKPVSANKPTVDSRKSRLAIKF</sequence>